<evidence type="ECO:0000313" key="1">
    <source>
        <dbReference type="EMBL" id="KAG2868808.1"/>
    </source>
</evidence>
<dbReference type="Proteomes" id="UP000735874">
    <property type="component" value="Unassembled WGS sequence"/>
</dbReference>
<sequence>MSASQQERTRKPSGNVPVVLNNVSVSAIAPIKKSAGQVKRRNNGKEYESAIVLGANANVKRKAKKNGKRGKSAIAFFNFRTAPGCHRKNVKSGDGKIGFVTKKVEP</sequence>
<reference evidence="4 5" key="1">
    <citation type="submission" date="2018-01" db="EMBL/GenBank/DDBJ databases">
        <title>Draft genome of the strawberry crown rot pathogen Phytophthora cactorum.</title>
        <authorList>
            <person name="Armitage A.D."/>
            <person name="Lysoe E."/>
            <person name="Nellist C.F."/>
            <person name="Harrison R.J."/>
            <person name="Brurberg M.B."/>
        </authorList>
    </citation>
    <scope>NUCLEOTIDE SEQUENCE [LARGE SCALE GENOMIC DNA]</scope>
    <source>
        <strain evidence="4 5">10300</strain>
    </source>
</reference>
<dbReference type="AlphaFoldDB" id="A0A329R602"/>
<evidence type="ECO:0000313" key="5">
    <source>
        <dbReference type="Proteomes" id="UP000251314"/>
    </source>
</evidence>
<comment type="caution">
    <text evidence="4">The sequence shown here is derived from an EMBL/GenBank/DDBJ whole genome shotgun (WGS) entry which is preliminary data.</text>
</comment>
<protein>
    <submittedName>
        <fullName evidence="4">Uncharacterized protein</fullName>
    </submittedName>
</protein>
<organism evidence="4 5">
    <name type="scientific">Phytophthora cactorum</name>
    <dbReference type="NCBI Taxonomy" id="29920"/>
    <lineage>
        <taxon>Eukaryota</taxon>
        <taxon>Sar</taxon>
        <taxon>Stramenopiles</taxon>
        <taxon>Oomycota</taxon>
        <taxon>Peronosporomycetes</taxon>
        <taxon>Peronosporales</taxon>
        <taxon>Peronosporaceae</taxon>
        <taxon>Phytophthora</taxon>
    </lineage>
</organism>
<dbReference type="VEuPathDB" id="FungiDB:PC110_g23484"/>
<dbReference type="EMBL" id="RCMV01000191">
    <property type="protein sequence ID" value="KAG3222167.1"/>
    <property type="molecule type" value="Genomic_DNA"/>
</dbReference>
<dbReference type="EMBL" id="RCML01000166">
    <property type="protein sequence ID" value="KAG2987734.1"/>
    <property type="molecule type" value="Genomic_DNA"/>
</dbReference>
<evidence type="ECO:0000313" key="3">
    <source>
        <dbReference type="EMBL" id="KAG3222167.1"/>
    </source>
</evidence>
<dbReference type="EMBL" id="RCMG01000007">
    <property type="protein sequence ID" value="KAG2868808.1"/>
    <property type="molecule type" value="Genomic_DNA"/>
</dbReference>
<proteinExistence type="predicted"/>
<gene>
    <name evidence="4" type="ORF">PC110_g23484</name>
    <name evidence="1" type="ORF">PC113_g682</name>
    <name evidence="2" type="ORF">PC118_g7116</name>
    <name evidence="3" type="ORF">PC129_g7119</name>
</gene>
<keyword evidence="5" id="KW-1185">Reference proteome</keyword>
<evidence type="ECO:0000313" key="4">
    <source>
        <dbReference type="EMBL" id="RAW20074.1"/>
    </source>
</evidence>
<name>A0A329R602_9STRA</name>
<dbReference type="Proteomes" id="UP000251314">
    <property type="component" value="Unassembled WGS sequence"/>
</dbReference>
<accession>A0A329R602</accession>
<evidence type="ECO:0000313" key="2">
    <source>
        <dbReference type="EMBL" id="KAG2987734.1"/>
    </source>
</evidence>
<reference evidence="3" key="2">
    <citation type="submission" date="2018-05" db="EMBL/GenBank/DDBJ databases">
        <title>Effector identification in a new, highly contiguous assembly of the strawberry crown rot pathogen Phytophthora cactorum.</title>
        <authorList>
            <person name="Armitage A.D."/>
            <person name="Nellist C.F."/>
            <person name="Bates H."/>
            <person name="Vickerstaff R.J."/>
            <person name="Harrison R.J."/>
        </authorList>
    </citation>
    <scope>NUCLEOTIDE SEQUENCE</scope>
    <source>
        <strain evidence="1">15-7</strain>
        <strain evidence="2">P415</strain>
        <strain evidence="3">P421</strain>
    </source>
</reference>
<dbReference type="Proteomes" id="UP000760860">
    <property type="component" value="Unassembled WGS sequence"/>
</dbReference>
<dbReference type="Proteomes" id="UP000697107">
    <property type="component" value="Unassembled WGS sequence"/>
</dbReference>
<dbReference type="EMBL" id="MJFZ01003506">
    <property type="protein sequence ID" value="RAW20074.1"/>
    <property type="molecule type" value="Genomic_DNA"/>
</dbReference>